<protein>
    <submittedName>
        <fullName evidence="4">LRRCT domain-containing protein</fullName>
    </submittedName>
</protein>
<dbReference type="SUPFAM" id="SSF52058">
    <property type="entry name" value="L domain-like"/>
    <property type="match status" value="2"/>
</dbReference>
<keyword evidence="1" id="KW-0433">Leucine-rich repeat</keyword>
<proteinExistence type="predicted"/>
<evidence type="ECO:0000313" key="4">
    <source>
        <dbReference type="WBParaSite" id="SMUV_0001038101-mRNA-1"/>
    </source>
</evidence>
<keyword evidence="2" id="KW-0677">Repeat</keyword>
<evidence type="ECO:0000256" key="2">
    <source>
        <dbReference type="ARBA" id="ARBA00022737"/>
    </source>
</evidence>
<evidence type="ECO:0000256" key="1">
    <source>
        <dbReference type="ARBA" id="ARBA00022614"/>
    </source>
</evidence>
<organism evidence="3 4">
    <name type="scientific">Syphacia muris</name>
    <dbReference type="NCBI Taxonomy" id="451379"/>
    <lineage>
        <taxon>Eukaryota</taxon>
        <taxon>Metazoa</taxon>
        <taxon>Ecdysozoa</taxon>
        <taxon>Nematoda</taxon>
        <taxon>Chromadorea</taxon>
        <taxon>Rhabditida</taxon>
        <taxon>Spirurina</taxon>
        <taxon>Oxyuridomorpha</taxon>
        <taxon>Oxyuroidea</taxon>
        <taxon>Oxyuridae</taxon>
        <taxon>Syphacia</taxon>
    </lineage>
</organism>
<dbReference type="SMART" id="SM00369">
    <property type="entry name" value="LRR_TYP"/>
    <property type="match status" value="8"/>
</dbReference>
<dbReference type="Proteomes" id="UP000046393">
    <property type="component" value="Unplaced"/>
</dbReference>
<dbReference type="InterPro" id="IPR032675">
    <property type="entry name" value="LRR_dom_sf"/>
</dbReference>
<dbReference type="STRING" id="451379.A0A0N5AZF6"/>
<dbReference type="PANTHER" id="PTHR24366">
    <property type="entry name" value="IG(IMMUNOGLOBULIN) AND LRR(LEUCINE RICH REPEAT) DOMAINS"/>
    <property type="match status" value="1"/>
</dbReference>
<accession>A0A0N5AZF6</accession>
<dbReference type="Gene3D" id="3.80.10.10">
    <property type="entry name" value="Ribonuclease Inhibitor"/>
    <property type="match status" value="3"/>
</dbReference>
<dbReference type="InterPro" id="IPR003591">
    <property type="entry name" value="Leu-rich_rpt_typical-subtyp"/>
</dbReference>
<sequence>MKLRITFPKTSLSNVLESLTKGSQLKIESGAFNGIGESLEELILEKCCIEEFPEEIGNLRNLKSLSLAKNRLLALKNTSLQHVDKLEKLRLEGNFIEKLDNGTFDSLKKTLKALSFGEGNFVTKSFLDELIKLTNLKLDQALSLENKTSNFQFQELDLRYAMDPYTIPDGSFKSLNNLETLNLIHLNFKKINKTTFTGLQKLKVLDLRINLIEQIECDSFKDIQNLEQLMLDGNYVTELKPCLWNGLKKLNELSIAWNNIEAINNSFSTMPSTLKILNIGNNKELSNIQPMAFDNLGSLEALNLGGTSIRNITKELFRGLSNLKILDLTSSAVEYLEPTAFENQKITLEKLKIQKTNIKRISSKILRSLQKLKELDLSNNKWICDDKMIPVVLGIMDKYSNATRNGQEFVLENPQETTCDRPYSKRGAIISSLNISTLVQYDETSDTTTTKTPLYSDTTTTSQQETTTLITLIPVCFI</sequence>
<reference evidence="4" key="1">
    <citation type="submission" date="2016-04" db="UniProtKB">
        <authorList>
            <consortium name="WormBaseParasite"/>
        </authorList>
    </citation>
    <scope>IDENTIFICATION</scope>
</reference>
<dbReference type="WBParaSite" id="SMUV_0001038101-mRNA-1">
    <property type="protein sequence ID" value="SMUV_0001038101-mRNA-1"/>
    <property type="gene ID" value="SMUV_0001038101"/>
</dbReference>
<dbReference type="AlphaFoldDB" id="A0A0N5AZF6"/>
<keyword evidence="3" id="KW-1185">Reference proteome</keyword>
<dbReference type="SMART" id="SM00365">
    <property type="entry name" value="LRR_SD22"/>
    <property type="match status" value="6"/>
</dbReference>
<dbReference type="InterPro" id="IPR001611">
    <property type="entry name" value="Leu-rich_rpt"/>
</dbReference>
<dbReference type="Pfam" id="PF13855">
    <property type="entry name" value="LRR_8"/>
    <property type="match status" value="3"/>
</dbReference>
<evidence type="ECO:0000313" key="3">
    <source>
        <dbReference type="Proteomes" id="UP000046393"/>
    </source>
</evidence>
<name>A0A0N5AZF6_9BILA</name>
<dbReference type="PANTHER" id="PTHR24366:SF96">
    <property type="entry name" value="LEUCINE RICH REPEAT CONTAINING 53"/>
    <property type="match status" value="1"/>
</dbReference>